<dbReference type="PANTHER" id="PTHR10217:SF435">
    <property type="entry name" value="POTASSIUM VOLTAGE-GATED CHANNEL PROTEIN EAG"/>
    <property type="match status" value="1"/>
</dbReference>
<feature type="transmembrane region" description="Helical" evidence="9">
    <location>
        <begin position="423"/>
        <end position="440"/>
    </location>
</feature>
<evidence type="ECO:0000256" key="6">
    <source>
        <dbReference type="ARBA" id="ARBA00023136"/>
    </source>
</evidence>
<accession>A0ABP0PYF0</accession>
<dbReference type="Proteomes" id="UP001642484">
    <property type="component" value="Unassembled WGS sequence"/>
</dbReference>
<feature type="compositionally biased region" description="Polar residues" evidence="8">
    <location>
        <begin position="53"/>
        <end position="63"/>
    </location>
</feature>
<organism evidence="11 12">
    <name type="scientific">Durusdinium trenchii</name>
    <dbReference type="NCBI Taxonomy" id="1381693"/>
    <lineage>
        <taxon>Eukaryota</taxon>
        <taxon>Sar</taxon>
        <taxon>Alveolata</taxon>
        <taxon>Dinophyceae</taxon>
        <taxon>Suessiales</taxon>
        <taxon>Symbiodiniaceae</taxon>
        <taxon>Durusdinium</taxon>
    </lineage>
</organism>
<evidence type="ECO:0000256" key="8">
    <source>
        <dbReference type="SAM" id="MobiDB-lite"/>
    </source>
</evidence>
<dbReference type="Pfam" id="PF00520">
    <property type="entry name" value="Ion_trans"/>
    <property type="match status" value="1"/>
</dbReference>
<evidence type="ECO:0000256" key="1">
    <source>
        <dbReference type="ARBA" id="ARBA00004141"/>
    </source>
</evidence>
<feature type="compositionally biased region" description="Low complexity" evidence="8">
    <location>
        <begin position="892"/>
        <end position="909"/>
    </location>
</feature>
<evidence type="ECO:0000256" key="7">
    <source>
        <dbReference type="SAM" id="Coils"/>
    </source>
</evidence>
<dbReference type="InterPro" id="IPR018490">
    <property type="entry name" value="cNMP-bd_dom_sf"/>
</dbReference>
<dbReference type="SUPFAM" id="SSF81324">
    <property type="entry name" value="Voltage-gated potassium channels"/>
    <property type="match status" value="1"/>
</dbReference>
<feature type="region of interest" description="Disordered" evidence="8">
    <location>
        <begin position="48"/>
        <end position="236"/>
    </location>
</feature>
<comment type="subcellular location">
    <subcellularLocation>
        <location evidence="1">Membrane</location>
        <topology evidence="1">Multi-pass membrane protein</topology>
    </subcellularLocation>
</comment>
<feature type="transmembrane region" description="Helical" evidence="9">
    <location>
        <begin position="490"/>
        <end position="518"/>
    </location>
</feature>
<feature type="transmembrane region" description="Helical" evidence="9">
    <location>
        <begin position="347"/>
        <end position="364"/>
    </location>
</feature>
<evidence type="ECO:0000256" key="9">
    <source>
        <dbReference type="SAM" id="Phobius"/>
    </source>
</evidence>
<feature type="region of interest" description="Disordered" evidence="8">
    <location>
        <begin position="886"/>
        <end position="920"/>
    </location>
</feature>
<dbReference type="Gene3D" id="2.60.120.10">
    <property type="entry name" value="Jelly Rolls"/>
    <property type="match status" value="1"/>
</dbReference>
<keyword evidence="3 9" id="KW-0812">Transmembrane</keyword>
<evidence type="ECO:0000256" key="4">
    <source>
        <dbReference type="ARBA" id="ARBA00022989"/>
    </source>
</evidence>
<reference evidence="11 12" key="1">
    <citation type="submission" date="2024-02" db="EMBL/GenBank/DDBJ databases">
        <authorList>
            <person name="Chen Y."/>
            <person name="Shah S."/>
            <person name="Dougan E. K."/>
            <person name="Thang M."/>
            <person name="Chan C."/>
        </authorList>
    </citation>
    <scope>NUCLEOTIDE SEQUENCE [LARGE SCALE GENOMIC DNA]</scope>
</reference>
<keyword evidence="6 9" id="KW-0472">Membrane</keyword>
<comment type="caution">
    <text evidence="11">The sequence shown here is derived from an EMBL/GenBank/DDBJ whole genome shotgun (WGS) entry which is preliminary data.</text>
</comment>
<evidence type="ECO:0000313" key="12">
    <source>
        <dbReference type="Proteomes" id="UP001642484"/>
    </source>
</evidence>
<sequence>MEFRELIGKLTEAHDREVWSAGAKLKEENCRLERRVEDLEKQVESLGGDLLVESTSPNASSSRPAPLTLPGVASKWGTSDSGEDAGLIYVKPAGSGGSERHSQKQGSTSQDSGKELVSALKKPNRNSRSSRHSQTSLASASTPERPGRSSLRVSVPEINTLEVPLPDGPNPSPRPSFADNSGGSSQRPSTSSITPPGKIVSFGNLLGMGSSSKQNQRSVLPWPPPGGVAGTGRRNSAMLGGLLPPRSPGGPAGRRMSAAQVVTMARRGTTVGVGGLTLAAGQDIKLLEVWSKNPTAEIIARVTPRHMAANANKEGDSDSLKEEGILPPQARGCLGRFVSNPSSPRRIAYELFGLLLIVYDMIWLPMQVFEPPEADFFFVMGLVSSLYWTFDMPTSFLVGYAVQDKGIIEMRVRKIAWNYLRSWFVLDITIVAIDWTLNILEWTSGSRGSDGLSFFRIGKAVRFLRLLRLLRLLKAHGRLNELLEHVQSEFSVIVIGILKLIAFILLLNHLVACGWFWIGTWGISEAKLNWLEHTSVINDNLAYKYFTSLHWSLTQFTPASMEVTPRNEIERLFNVVVIMSAMVIFSTFISAITNAMNQLRNLNSERNEQASLLRRYMQQNNVSPPLKARVLQSIKALSQTRSRVHESDVTSLRLLPLSLRHDLSQEVYAPHLAVHPFFYVCNVCFSMQSRKIQSTCLAEKSLSTSQELITSGENATHMYFVIGGILDYLADERGDNEPAIALDSGAWLVEAALWVKWQHNGTANTNHGCELISVDAGGLQSILKDEKPVRQYANMFWKHFSDNPDTLSDVWCEEEVLFDWATRAMGQAETYYGDVIPAEPATNTNTKFGQFLQAQRRASSGFVGRRFSDDSLTGLVPNDFPAVLAGEGGRLASQQEGSEASSSSSGFSTDSDDSKNSKND</sequence>
<dbReference type="InterPro" id="IPR050818">
    <property type="entry name" value="KCNH_animal-type"/>
</dbReference>
<dbReference type="PANTHER" id="PTHR10217">
    <property type="entry name" value="VOLTAGE AND LIGAND GATED POTASSIUM CHANNEL"/>
    <property type="match status" value="1"/>
</dbReference>
<evidence type="ECO:0000259" key="10">
    <source>
        <dbReference type="PROSITE" id="PS50042"/>
    </source>
</evidence>
<dbReference type="EMBL" id="CAXAMN010023695">
    <property type="protein sequence ID" value="CAK9079839.1"/>
    <property type="molecule type" value="Genomic_DNA"/>
</dbReference>
<protein>
    <recommendedName>
        <fullName evidence="10">Cyclic nucleotide-binding domain-containing protein</fullName>
    </recommendedName>
</protein>
<keyword evidence="4 9" id="KW-1133">Transmembrane helix</keyword>
<dbReference type="InterPro" id="IPR000595">
    <property type="entry name" value="cNMP-bd_dom"/>
</dbReference>
<keyword evidence="2" id="KW-0813">Transport</keyword>
<feature type="compositionally biased region" description="Polar residues" evidence="8">
    <location>
        <begin position="132"/>
        <end position="142"/>
    </location>
</feature>
<dbReference type="SUPFAM" id="SSF51206">
    <property type="entry name" value="cAMP-binding domain-like"/>
    <property type="match status" value="1"/>
</dbReference>
<feature type="domain" description="Cyclic nucleotide-binding" evidence="10">
    <location>
        <begin position="697"/>
        <end position="783"/>
    </location>
</feature>
<keyword evidence="12" id="KW-1185">Reference proteome</keyword>
<dbReference type="InterPro" id="IPR014710">
    <property type="entry name" value="RmlC-like_jellyroll"/>
</dbReference>
<dbReference type="Gene3D" id="1.10.287.70">
    <property type="match status" value="1"/>
</dbReference>
<evidence type="ECO:0000256" key="3">
    <source>
        <dbReference type="ARBA" id="ARBA00022692"/>
    </source>
</evidence>
<feature type="transmembrane region" description="Helical" evidence="9">
    <location>
        <begin position="376"/>
        <end position="402"/>
    </location>
</feature>
<dbReference type="InterPro" id="IPR005821">
    <property type="entry name" value="Ion_trans_dom"/>
</dbReference>
<feature type="compositionally biased region" description="Basic residues" evidence="8">
    <location>
        <begin position="122"/>
        <end position="131"/>
    </location>
</feature>
<feature type="compositionally biased region" description="Polar residues" evidence="8">
    <location>
        <begin position="209"/>
        <end position="218"/>
    </location>
</feature>
<feature type="compositionally biased region" description="Low complexity" evidence="8">
    <location>
        <begin position="181"/>
        <end position="196"/>
    </location>
</feature>
<keyword evidence="7" id="KW-0175">Coiled coil</keyword>
<evidence type="ECO:0000313" key="11">
    <source>
        <dbReference type="EMBL" id="CAK9079839.1"/>
    </source>
</evidence>
<name>A0ABP0PYF0_9DINO</name>
<feature type="coiled-coil region" evidence="7">
    <location>
        <begin position="592"/>
        <end position="619"/>
    </location>
</feature>
<feature type="transmembrane region" description="Helical" evidence="9">
    <location>
        <begin position="572"/>
        <end position="596"/>
    </location>
</feature>
<evidence type="ECO:0000256" key="2">
    <source>
        <dbReference type="ARBA" id="ARBA00022448"/>
    </source>
</evidence>
<dbReference type="PROSITE" id="PS50042">
    <property type="entry name" value="CNMP_BINDING_3"/>
    <property type="match status" value="1"/>
</dbReference>
<gene>
    <name evidence="11" type="ORF">CCMP2556_LOCUS39252</name>
</gene>
<keyword evidence="5" id="KW-0406">Ion transport</keyword>
<evidence type="ECO:0000256" key="5">
    <source>
        <dbReference type="ARBA" id="ARBA00023065"/>
    </source>
</evidence>
<proteinExistence type="predicted"/>